<accession>A0A8B8BD00</accession>
<dbReference type="PANTHER" id="PTHR33198:SF20">
    <property type="entry name" value="RETROTRANSPOSON GAG DOMAIN-CONTAINING PROTEIN"/>
    <property type="match status" value="1"/>
</dbReference>
<dbReference type="GeneID" id="111108862"/>
<reference evidence="3" key="1">
    <citation type="submission" date="2025-08" db="UniProtKB">
        <authorList>
            <consortium name="RefSeq"/>
        </authorList>
    </citation>
    <scope>IDENTIFICATION</scope>
    <source>
        <tissue evidence="3">Whole sample</tissue>
    </source>
</reference>
<dbReference type="KEGG" id="cvn:111108862"/>
<dbReference type="RefSeq" id="XP_022300654.1">
    <property type="nucleotide sequence ID" value="XM_022444946.1"/>
</dbReference>
<proteinExistence type="predicted"/>
<gene>
    <name evidence="3" type="primary">LOC111108862</name>
</gene>
<name>A0A8B8BD00_CRAVI</name>
<dbReference type="PANTHER" id="PTHR33198">
    <property type="entry name" value="ANK_REP_REGION DOMAIN-CONTAINING PROTEIN-RELATED"/>
    <property type="match status" value="1"/>
</dbReference>
<feature type="domain" description="CCHC-type" evidence="1">
    <location>
        <begin position="123"/>
        <end position="140"/>
    </location>
</feature>
<dbReference type="GO" id="GO:0003676">
    <property type="term" value="F:nucleic acid binding"/>
    <property type="evidence" value="ECO:0007669"/>
    <property type="project" value="InterPro"/>
</dbReference>
<dbReference type="GO" id="GO:0008270">
    <property type="term" value="F:zinc ion binding"/>
    <property type="evidence" value="ECO:0007669"/>
    <property type="project" value="InterPro"/>
</dbReference>
<evidence type="ECO:0000313" key="3">
    <source>
        <dbReference type="RefSeq" id="XP_022300654.1"/>
    </source>
</evidence>
<evidence type="ECO:0000259" key="1">
    <source>
        <dbReference type="SMART" id="SM00343"/>
    </source>
</evidence>
<dbReference type="Proteomes" id="UP000694844">
    <property type="component" value="Chromosome 8"/>
</dbReference>
<dbReference type="InterPro" id="IPR001878">
    <property type="entry name" value="Znf_CCHC"/>
</dbReference>
<organism evidence="2 3">
    <name type="scientific">Crassostrea virginica</name>
    <name type="common">Eastern oyster</name>
    <dbReference type="NCBI Taxonomy" id="6565"/>
    <lineage>
        <taxon>Eukaryota</taxon>
        <taxon>Metazoa</taxon>
        <taxon>Spiralia</taxon>
        <taxon>Lophotrochozoa</taxon>
        <taxon>Mollusca</taxon>
        <taxon>Bivalvia</taxon>
        <taxon>Autobranchia</taxon>
        <taxon>Pteriomorphia</taxon>
        <taxon>Ostreida</taxon>
        <taxon>Ostreoidea</taxon>
        <taxon>Ostreidae</taxon>
        <taxon>Crassostrea</taxon>
    </lineage>
</organism>
<dbReference type="InterPro" id="IPR036875">
    <property type="entry name" value="Znf_CCHC_sf"/>
</dbReference>
<feature type="domain" description="CCHC-type" evidence="1">
    <location>
        <begin position="144"/>
        <end position="160"/>
    </location>
</feature>
<dbReference type="Gene3D" id="4.10.60.10">
    <property type="entry name" value="Zinc finger, CCHC-type"/>
    <property type="match status" value="1"/>
</dbReference>
<dbReference type="OrthoDB" id="10068383at2759"/>
<keyword evidence="2" id="KW-1185">Reference proteome</keyword>
<dbReference type="SUPFAM" id="SSF57756">
    <property type="entry name" value="Retrovirus zinc finger-like domains"/>
    <property type="match status" value="1"/>
</dbReference>
<sequence length="209" mass="24055">MEIYTFRNCKQKEGQTLDEYLTELRKLAKHCELTDIDKEILSQLIQHCRSNQLRRRALREPDKGLEDVIQLGRAMELSDSHAQAMERHMDQPVNKVSLSGLKKFNRSARGGKHYHSSKKPSKQCWKCGGVFPHKENLCPARDQKCRKCQKVGHFQAVCRSKKNFVKKEKVQYVTQHSDSVGSDCDVDDYCYGIKVVESGVNRVKGPMPM</sequence>
<protein>
    <submittedName>
        <fullName evidence="3">Uncharacterized protein LOC111108862</fullName>
    </submittedName>
</protein>
<evidence type="ECO:0000313" key="2">
    <source>
        <dbReference type="Proteomes" id="UP000694844"/>
    </source>
</evidence>
<dbReference type="AlphaFoldDB" id="A0A8B8BD00"/>
<dbReference type="SMART" id="SM00343">
    <property type="entry name" value="ZnF_C2HC"/>
    <property type="match status" value="2"/>
</dbReference>